<sequence>MKKTILFLLIGMIGSFIISSPSSLAANELNTYERVNGTDRYKTAIAISKQGWPNGLTNQDNSVILARSDNPADALASASLSGVKDAPILLTSTSNLPSSVQEEMKRLNAKKVYVLGGPNAISQSVINQLEKMGLTTTRVAGDDRFETAKAIHKASGLKNSTKAIVANGFTIADALSASSHSAIEETPIYLTRNNRLPSSLSSSVQDVTIYGGPGVISNELQNQMEQSGIDTTRLSGNDRFETNIDAAKHLSSTANKMLFVRGISTNSNTEDYPDAVAASGLANRLKAQVILVHPSKDMKATEHYISNKEISGFVLGGENALPERALTNMYLLKKNGSISQEAKQVLELTNKERTKRGLSKLDIDPYLTQVAQEKSTDMKRNKYFKHTSPTYGTPFEMIQSFGINTSASAENIGLGYPSPEDMVNGWMNSEGHRRNILNENYTHIGIGYLDPGHYWTQMFIQK</sequence>
<dbReference type="RefSeq" id="WP_377348366.1">
    <property type="nucleotide sequence ID" value="NZ_JBHLTP010000011.1"/>
</dbReference>
<accession>A0ABV6LQ88</accession>
<dbReference type="SUPFAM" id="SSF55797">
    <property type="entry name" value="PR-1-like"/>
    <property type="match status" value="1"/>
</dbReference>
<keyword evidence="1" id="KW-0732">Signal</keyword>
<dbReference type="CDD" id="cd05379">
    <property type="entry name" value="CAP_bacterial"/>
    <property type="match status" value="1"/>
</dbReference>
<protein>
    <submittedName>
        <fullName evidence="3">Cell wall-binding repeat-containing protein</fullName>
    </submittedName>
</protein>
<reference evidence="3 4" key="1">
    <citation type="submission" date="2024-09" db="EMBL/GenBank/DDBJ databases">
        <authorList>
            <person name="Sun Q."/>
            <person name="Mori K."/>
        </authorList>
    </citation>
    <scope>NUCLEOTIDE SEQUENCE [LARGE SCALE GENOMIC DNA]</scope>
    <source>
        <strain evidence="3 4">NCAIM B.02529</strain>
    </source>
</reference>
<evidence type="ECO:0000313" key="4">
    <source>
        <dbReference type="Proteomes" id="UP001589836"/>
    </source>
</evidence>
<dbReference type="InterPro" id="IPR014044">
    <property type="entry name" value="CAP_dom"/>
</dbReference>
<dbReference type="Gene3D" id="3.40.33.10">
    <property type="entry name" value="CAP"/>
    <property type="match status" value="1"/>
</dbReference>
<dbReference type="PANTHER" id="PTHR30032:SF8">
    <property type="entry name" value="GERMINATION-SPECIFIC N-ACETYLMURAMOYL-L-ALANINE AMIDASE"/>
    <property type="match status" value="1"/>
</dbReference>
<feature type="chain" id="PRO_5047380733" evidence="1">
    <location>
        <begin position="26"/>
        <end position="462"/>
    </location>
</feature>
<evidence type="ECO:0000313" key="3">
    <source>
        <dbReference type="EMBL" id="MFC0524413.1"/>
    </source>
</evidence>
<proteinExistence type="predicted"/>
<dbReference type="Pfam" id="PF00188">
    <property type="entry name" value="CAP"/>
    <property type="match status" value="1"/>
</dbReference>
<evidence type="ECO:0000256" key="1">
    <source>
        <dbReference type="SAM" id="SignalP"/>
    </source>
</evidence>
<dbReference type="Gene3D" id="3.40.50.12090">
    <property type="match status" value="2"/>
</dbReference>
<dbReference type="InterPro" id="IPR035940">
    <property type="entry name" value="CAP_sf"/>
</dbReference>
<feature type="signal peptide" evidence="1">
    <location>
        <begin position="1"/>
        <end position="25"/>
    </location>
</feature>
<dbReference type="InterPro" id="IPR007253">
    <property type="entry name" value="Cell_wall-bd_2"/>
</dbReference>
<keyword evidence="4" id="KW-1185">Reference proteome</keyword>
<dbReference type="InterPro" id="IPR051922">
    <property type="entry name" value="Bact_Sporulation_Assoc"/>
</dbReference>
<evidence type="ECO:0000259" key="2">
    <source>
        <dbReference type="Pfam" id="PF00188"/>
    </source>
</evidence>
<comment type="caution">
    <text evidence="3">The sequence shown here is derived from an EMBL/GenBank/DDBJ whole genome shotgun (WGS) entry which is preliminary data.</text>
</comment>
<dbReference type="Pfam" id="PF04122">
    <property type="entry name" value="CW_binding_2"/>
    <property type="match status" value="3"/>
</dbReference>
<organism evidence="3 4">
    <name type="scientific">Pontibacillus salicampi</name>
    <dbReference type="NCBI Taxonomy" id="1449801"/>
    <lineage>
        <taxon>Bacteria</taxon>
        <taxon>Bacillati</taxon>
        <taxon>Bacillota</taxon>
        <taxon>Bacilli</taxon>
        <taxon>Bacillales</taxon>
        <taxon>Bacillaceae</taxon>
        <taxon>Pontibacillus</taxon>
    </lineage>
</organism>
<gene>
    <name evidence="3" type="ORF">ACFFGV_12635</name>
</gene>
<name>A0ABV6LQ88_9BACI</name>
<dbReference type="Proteomes" id="UP001589836">
    <property type="component" value="Unassembled WGS sequence"/>
</dbReference>
<dbReference type="EMBL" id="JBHLTP010000011">
    <property type="protein sequence ID" value="MFC0524413.1"/>
    <property type="molecule type" value="Genomic_DNA"/>
</dbReference>
<feature type="domain" description="SCP" evidence="2">
    <location>
        <begin position="346"/>
        <end position="458"/>
    </location>
</feature>
<dbReference type="PANTHER" id="PTHR30032">
    <property type="entry name" value="N-ACETYLMURAMOYL-L-ALANINE AMIDASE-RELATED"/>
    <property type="match status" value="1"/>
</dbReference>